<organism evidence="2 3">
    <name type="scientific">Olea europaea subsp. europaea</name>
    <dbReference type="NCBI Taxonomy" id="158383"/>
    <lineage>
        <taxon>Eukaryota</taxon>
        <taxon>Viridiplantae</taxon>
        <taxon>Streptophyta</taxon>
        <taxon>Embryophyta</taxon>
        <taxon>Tracheophyta</taxon>
        <taxon>Spermatophyta</taxon>
        <taxon>Magnoliopsida</taxon>
        <taxon>eudicotyledons</taxon>
        <taxon>Gunneridae</taxon>
        <taxon>Pentapetalae</taxon>
        <taxon>asterids</taxon>
        <taxon>lamiids</taxon>
        <taxon>Lamiales</taxon>
        <taxon>Oleaceae</taxon>
        <taxon>Oleeae</taxon>
        <taxon>Olea</taxon>
    </lineage>
</organism>
<gene>
    <name evidence="2" type="ORF">OLEA9_A099836</name>
</gene>
<comment type="caution">
    <text evidence="2">The sequence shown here is derived from an EMBL/GenBank/DDBJ whole genome shotgun (WGS) entry which is preliminary data.</text>
</comment>
<feature type="region of interest" description="Disordered" evidence="1">
    <location>
        <begin position="64"/>
        <end position="83"/>
    </location>
</feature>
<feature type="region of interest" description="Disordered" evidence="1">
    <location>
        <begin position="17"/>
        <end position="59"/>
    </location>
</feature>
<keyword evidence="3" id="KW-1185">Reference proteome</keyword>
<feature type="compositionally biased region" description="Acidic residues" evidence="1">
    <location>
        <begin position="32"/>
        <end position="54"/>
    </location>
</feature>
<evidence type="ECO:0000313" key="3">
    <source>
        <dbReference type="Proteomes" id="UP000594638"/>
    </source>
</evidence>
<dbReference type="AlphaFoldDB" id="A0A8S0PAA6"/>
<evidence type="ECO:0000313" key="2">
    <source>
        <dbReference type="EMBL" id="CAA2934720.1"/>
    </source>
</evidence>
<dbReference type="EMBL" id="CACTIH010000018">
    <property type="protein sequence ID" value="CAA2934720.1"/>
    <property type="molecule type" value="Genomic_DNA"/>
</dbReference>
<reference evidence="2 3" key="1">
    <citation type="submission" date="2019-12" db="EMBL/GenBank/DDBJ databases">
        <authorList>
            <person name="Alioto T."/>
            <person name="Alioto T."/>
            <person name="Gomez Garrido J."/>
        </authorList>
    </citation>
    <scope>NUCLEOTIDE SEQUENCE [LARGE SCALE GENOMIC DNA]</scope>
</reference>
<feature type="compositionally biased region" description="Polar residues" evidence="1">
    <location>
        <begin position="73"/>
        <end position="83"/>
    </location>
</feature>
<feature type="compositionally biased region" description="Basic and acidic residues" evidence="1">
    <location>
        <begin position="17"/>
        <end position="31"/>
    </location>
</feature>
<sequence>MVDDELETFRRDLSARSIQNDKNDDELHFDDLDLDCDGNDDNGNDTNNENEDFSMTETPSLVQGEGIEEFMSKTPTWMRSNSS</sequence>
<dbReference type="Proteomes" id="UP000594638">
    <property type="component" value="Unassembled WGS sequence"/>
</dbReference>
<protein>
    <submittedName>
        <fullName evidence="2">Uncharacterized protein</fullName>
    </submittedName>
</protein>
<dbReference type="Gramene" id="OE9A099836T1">
    <property type="protein sequence ID" value="OE9A099836C1"/>
    <property type="gene ID" value="OE9A099836"/>
</dbReference>
<name>A0A8S0PAA6_OLEEU</name>
<accession>A0A8S0PAA6</accession>
<evidence type="ECO:0000256" key="1">
    <source>
        <dbReference type="SAM" id="MobiDB-lite"/>
    </source>
</evidence>
<proteinExistence type="predicted"/>